<accession>A0A1V4FJA2</accession>
<dbReference type="AlphaFoldDB" id="A0A1V4FJA2"/>
<gene>
    <name evidence="1" type="ORF">B5D07_10095</name>
</gene>
<name>A0A1V4FJA2_LIMRT</name>
<dbReference type="Proteomes" id="UP000189795">
    <property type="component" value="Unassembled WGS sequence"/>
</dbReference>
<sequence length="65" mass="7861">MQLKQLFCKHNYKWLDDIYYPYWDGSNMSEIYQCSKCGKHKRVCKLDLSNYGIEQSIKAGLRYEE</sequence>
<evidence type="ECO:0000313" key="2">
    <source>
        <dbReference type="Proteomes" id="UP000189795"/>
    </source>
</evidence>
<proteinExistence type="predicted"/>
<reference evidence="1 2" key="1">
    <citation type="submission" date="2017-03" db="EMBL/GenBank/DDBJ databases">
        <title>Antibiotic resistance of probiotic microorganisms.</title>
        <authorList>
            <person name="Sanudo A.I."/>
            <person name="Olivares M."/>
            <person name="Banuelos O."/>
        </authorList>
    </citation>
    <scope>NUCLEOTIDE SEQUENCE [LARGE SCALE GENOMIC DNA]</scope>
    <source>
        <strain evidence="1 2">CECT8605</strain>
    </source>
</reference>
<evidence type="ECO:0000313" key="1">
    <source>
        <dbReference type="EMBL" id="OPG87602.1"/>
    </source>
</evidence>
<protein>
    <submittedName>
        <fullName evidence="1">Uncharacterized protein</fullName>
    </submittedName>
</protein>
<comment type="caution">
    <text evidence="1">The sequence shown here is derived from an EMBL/GenBank/DDBJ whole genome shotgun (WGS) entry which is preliminary data.</text>
</comment>
<organism evidence="1 2">
    <name type="scientific">Limosilactobacillus reuteri</name>
    <name type="common">Lactobacillus reuteri</name>
    <dbReference type="NCBI Taxonomy" id="1598"/>
    <lineage>
        <taxon>Bacteria</taxon>
        <taxon>Bacillati</taxon>
        <taxon>Bacillota</taxon>
        <taxon>Bacilli</taxon>
        <taxon>Lactobacillales</taxon>
        <taxon>Lactobacillaceae</taxon>
        <taxon>Limosilactobacillus</taxon>
    </lineage>
</organism>
<dbReference type="EMBL" id="MWVS01000120">
    <property type="protein sequence ID" value="OPG87602.1"/>
    <property type="molecule type" value="Genomic_DNA"/>
</dbReference>